<feature type="transmembrane region" description="Helical" evidence="3">
    <location>
        <begin position="564"/>
        <end position="585"/>
    </location>
</feature>
<feature type="transmembrane region" description="Helical" evidence="3">
    <location>
        <begin position="335"/>
        <end position="357"/>
    </location>
</feature>
<feature type="transmembrane region" description="Helical" evidence="3">
    <location>
        <begin position="126"/>
        <end position="144"/>
    </location>
</feature>
<proteinExistence type="inferred from homology"/>
<evidence type="ECO:0000256" key="3">
    <source>
        <dbReference type="SAM" id="Phobius"/>
    </source>
</evidence>
<comment type="similarity">
    <text evidence="1">Belongs to the patched family.</text>
</comment>
<dbReference type="InterPro" id="IPR053958">
    <property type="entry name" value="HMGCR/SNAP/NPC1-like_SSD"/>
</dbReference>
<dbReference type="PANTHER" id="PTHR10796:SF130">
    <property type="entry name" value="PATCHED DOMAIN-CONTAINING PROTEIN 3-LIKE PROTEIN"/>
    <property type="match status" value="1"/>
</dbReference>
<dbReference type="OrthoDB" id="6510177at2759"/>
<dbReference type="Gene3D" id="1.20.1640.10">
    <property type="entry name" value="Multidrug efflux transporter AcrB transmembrane domain"/>
    <property type="match status" value="2"/>
</dbReference>
<dbReference type="GO" id="GO:0016020">
    <property type="term" value="C:membrane"/>
    <property type="evidence" value="ECO:0007669"/>
    <property type="project" value="TreeGrafter"/>
</dbReference>
<feature type="transmembrane region" description="Helical" evidence="3">
    <location>
        <begin position="520"/>
        <end position="544"/>
    </location>
</feature>
<keyword evidence="3" id="KW-0472">Membrane</keyword>
<feature type="region of interest" description="Disordered" evidence="2">
    <location>
        <begin position="671"/>
        <end position="695"/>
    </location>
</feature>
<feature type="transmembrane region" description="Helical" evidence="3">
    <location>
        <begin position="232"/>
        <end position="256"/>
    </location>
</feature>
<feature type="transmembrane region" description="Helical" evidence="3">
    <location>
        <begin position="458"/>
        <end position="476"/>
    </location>
</feature>
<dbReference type="EMBL" id="RQTK01000447">
    <property type="protein sequence ID" value="RUS79504.1"/>
    <property type="molecule type" value="Genomic_DNA"/>
</dbReference>
<evidence type="ECO:0000313" key="6">
    <source>
        <dbReference type="Proteomes" id="UP000271974"/>
    </source>
</evidence>
<gene>
    <name evidence="5" type="ORF">EGW08_012736</name>
</gene>
<dbReference type="InterPro" id="IPR051697">
    <property type="entry name" value="Patched_domain-protein"/>
</dbReference>
<evidence type="ECO:0000256" key="1">
    <source>
        <dbReference type="ARBA" id="ARBA00005585"/>
    </source>
</evidence>
<feature type="domain" description="SSD" evidence="4">
    <location>
        <begin position="125"/>
        <end position="285"/>
    </location>
</feature>
<accession>A0A3S1A0D4</accession>
<dbReference type="Proteomes" id="UP000271974">
    <property type="component" value="Unassembled WGS sequence"/>
</dbReference>
<protein>
    <recommendedName>
        <fullName evidence="4">SSD domain-containing protein</fullName>
    </recommendedName>
</protein>
<feature type="transmembrane region" description="Helical" evidence="3">
    <location>
        <begin position="262"/>
        <end position="285"/>
    </location>
</feature>
<name>A0A3S1A0D4_ELYCH</name>
<sequence length="712" mass="77858">AGSNCVVYSILELWSYDSAVINALTQQDIIDRVNTVTTSPMYGNTIDVTTYLGSRTTNSSGSIVEAQAAILTWLTLGNDTMESITESWETKFIELGRTARANIDTLYVLSGKSWQEESGKAIDGDVSLLSIGYFLVILFVLSVLGKFNLMEQRAWLTLGGFICIGLSILVSIGLSSAFQQGYGPLQSVLPFLLLGIGVDDMFVIMGALNNLKGEELDLDIPQKVGQVLRHAGVSITVTSFTDFVAFMVGATTIIPALRSFCIYAAVGIMALYVLQAVFFTACLTLDLRRLEQRRDGCCFCCVTRPSPPYVPNACSQRQVVPHVFSHGLASLVTKLPFKVVATVIALALLGVNIWGFVELELYFDSNWFLPDDSYARDFTKAQDRQFPEDGFTGYVYCGNLDYFGRKAQFETLGSSMDASSVIYTGTTDSWFTALTTWLADPATTDTSITSLLDPSSKFFIIIRICVLFTLVSLCTVCPGKSARVFLCTVYPGKSSRVFLCTVYPGKSSRVFLCTVYPGKYVYCVLCTLVSLCTVYCVLCPLVSLCTVYPGKSVHCVDVAGTMHFWNLTIDTVTSIILILSIGLAVDYSAHIGHMFMTRTKETLGEMGPCVFYGGFSTFLAFILLSNSNSYVFSTFFKVNFLVVLYGLFHGLVFLPVLLSWLGPPPYPTATRDYKKERGPQGVEASPGQDKPDAGTANQAYVVSVGGGDHLKK</sequence>
<feature type="transmembrane region" description="Helical" evidence="3">
    <location>
        <begin position="606"/>
        <end position="626"/>
    </location>
</feature>
<reference evidence="5 6" key="1">
    <citation type="submission" date="2019-01" db="EMBL/GenBank/DDBJ databases">
        <title>A draft genome assembly of the solar-powered sea slug Elysia chlorotica.</title>
        <authorList>
            <person name="Cai H."/>
            <person name="Li Q."/>
            <person name="Fang X."/>
            <person name="Li J."/>
            <person name="Curtis N.E."/>
            <person name="Altenburger A."/>
            <person name="Shibata T."/>
            <person name="Feng M."/>
            <person name="Maeda T."/>
            <person name="Schwartz J.A."/>
            <person name="Shigenobu S."/>
            <person name="Lundholm N."/>
            <person name="Nishiyama T."/>
            <person name="Yang H."/>
            <person name="Hasebe M."/>
            <person name="Li S."/>
            <person name="Pierce S.K."/>
            <person name="Wang J."/>
        </authorList>
    </citation>
    <scope>NUCLEOTIDE SEQUENCE [LARGE SCALE GENOMIC DNA]</scope>
    <source>
        <strain evidence="5">EC2010</strain>
        <tissue evidence="5">Whole organism of an adult</tissue>
    </source>
</reference>
<dbReference type="AlphaFoldDB" id="A0A3S1A0D4"/>
<organism evidence="5 6">
    <name type="scientific">Elysia chlorotica</name>
    <name type="common">Eastern emerald elysia</name>
    <name type="synonym">Sea slug</name>
    <dbReference type="NCBI Taxonomy" id="188477"/>
    <lineage>
        <taxon>Eukaryota</taxon>
        <taxon>Metazoa</taxon>
        <taxon>Spiralia</taxon>
        <taxon>Lophotrochozoa</taxon>
        <taxon>Mollusca</taxon>
        <taxon>Gastropoda</taxon>
        <taxon>Heterobranchia</taxon>
        <taxon>Euthyneura</taxon>
        <taxon>Panpulmonata</taxon>
        <taxon>Sacoglossa</taxon>
        <taxon>Placobranchoidea</taxon>
        <taxon>Plakobranchidae</taxon>
        <taxon>Elysia</taxon>
    </lineage>
</organism>
<evidence type="ECO:0000313" key="5">
    <source>
        <dbReference type="EMBL" id="RUS79504.1"/>
    </source>
</evidence>
<dbReference type="InterPro" id="IPR000731">
    <property type="entry name" value="SSD"/>
</dbReference>
<evidence type="ECO:0000256" key="2">
    <source>
        <dbReference type="SAM" id="MobiDB-lite"/>
    </source>
</evidence>
<evidence type="ECO:0000259" key="4">
    <source>
        <dbReference type="PROSITE" id="PS50156"/>
    </source>
</evidence>
<dbReference type="PANTHER" id="PTHR10796">
    <property type="entry name" value="PATCHED-RELATED"/>
    <property type="match status" value="1"/>
</dbReference>
<feature type="non-terminal residue" evidence="5">
    <location>
        <position position="1"/>
    </location>
</feature>
<keyword evidence="3" id="KW-0812">Transmembrane</keyword>
<dbReference type="PROSITE" id="PS50156">
    <property type="entry name" value="SSD"/>
    <property type="match status" value="1"/>
</dbReference>
<keyword evidence="3" id="KW-1133">Transmembrane helix</keyword>
<feature type="transmembrane region" description="Helical" evidence="3">
    <location>
        <begin position="190"/>
        <end position="211"/>
    </location>
</feature>
<keyword evidence="6" id="KW-1185">Reference proteome</keyword>
<feature type="transmembrane region" description="Helical" evidence="3">
    <location>
        <begin position="638"/>
        <end position="661"/>
    </location>
</feature>
<feature type="transmembrane region" description="Helical" evidence="3">
    <location>
        <begin position="156"/>
        <end position="178"/>
    </location>
</feature>
<dbReference type="SUPFAM" id="SSF82866">
    <property type="entry name" value="Multidrug efflux transporter AcrB transmembrane domain"/>
    <property type="match status" value="2"/>
</dbReference>
<dbReference type="Pfam" id="PF12349">
    <property type="entry name" value="Sterol-sensing"/>
    <property type="match status" value="1"/>
</dbReference>
<comment type="caution">
    <text evidence="5">The sequence shown here is derived from an EMBL/GenBank/DDBJ whole genome shotgun (WGS) entry which is preliminary data.</text>
</comment>